<keyword evidence="5" id="KW-0614">Plasmid</keyword>
<dbReference type="AlphaFoldDB" id="A0A0D5MBM3"/>
<protein>
    <submittedName>
        <fullName evidence="5">Cell surface protein</fullName>
    </submittedName>
</protein>
<dbReference type="EMBL" id="KP342511">
    <property type="protein sequence ID" value="AJY53576.1"/>
    <property type="molecule type" value="Genomic_DNA"/>
</dbReference>
<feature type="transmembrane region" description="Helical" evidence="1">
    <location>
        <begin position="306"/>
        <end position="328"/>
    </location>
</feature>
<dbReference type="Pfam" id="PF06030">
    <property type="entry name" value="WxLIP_PGBD"/>
    <property type="match status" value="1"/>
</dbReference>
<evidence type="ECO:0000259" key="4">
    <source>
        <dbReference type="Pfam" id="PF11797"/>
    </source>
</evidence>
<feature type="domain" description="WxL Interacting Protein peptidoglycan binding" evidence="3">
    <location>
        <begin position="28"/>
        <end position="147"/>
    </location>
</feature>
<dbReference type="RefSeq" id="WP_172686646.1">
    <property type="nucleotide sequence ID" value="NZ_KP342511.1"/>
</dbReference>
<keyword evidence="1" id="KW-0812">Transmembrane</keyword>
<name>A0A0D5MBM3_ENTFC</name>
<evidence type="ECO:0000259" key="3">
    <source>
        <dbReference type="Pfam" id="PF06030"/>
    </source>
</evidence>
<dbReference type="Pfam" id="PF11797">
    <property type="entry name" value="WxLIP_HBD"/>
    <property type="match status" value="1"/>
</dbReference>
<geneLocation type="plasmid" evidence="5">
    <name>pEfm12493</name>
</geneLocation>
<feature type="domain" description="WxL Interacting Protein host binding" evidence="4">
    <location>
        <begin position="158"/>
        <end position="293"/>
    </location>
</feature>
<dbReference type="InterPro" id="IPR010317">
    <property type="entry name" value="WxLIP_PGBD"/>
</dbReference>
<keyword evidence="1" id="KW-1133">Transmembrane helix</keyword>
<feature type="signal peptide" evidence="2">
    <location>
        <begin position="1"/>
        <end position="23"/>
    </location>
</feature>
<evidence type="ECO:0000313" key="5">
    <source>
        <dbReference type="EMBL" id="AJY53576.1"/>
    </source>
</evidence>
<reference evidence="5" key="1">
    <citation type="journal article" date="2015" name="J. Antimicrob. Chemother.">
        <title>Vancomycin-resistant Enterococcus faecium harbouring vanN in Canada: a case and complete sequence of pEfm12493 harbouring the vanN operon.</title>
        <authorList>
            <person name="Boyd D.A."/>
            <person name="Levesque S."/>
            <person name="Picard A.C."/>
            <person name="Golding G.R."/>
        </authorList>
    </citation>
    <scope>NUCLEOTIDE SEQUENCE</scope>
    <source>
        <strain evidence="5">N12-493</strain>
        <plasmid evidence="5">pEfm12493</plasmid>
    </source>
</reference>
<proteinExistence type="predicted"/>
<evidence type="ECO:0000256" key="1">
    <source>
        <dbReference type="SAM" id="Phobius"/>
    </source>
</evidence>
<organism evidence="5">
    <name type="scientific">Enterococcus faecium</name>
    <name type="common">Streptococcus faecium</name>
    <dbReference type="NCBI Taxonomy" id="1352"/>
    <lineage>
        <taxon>Bacteria</taxon>
        <taxon>Bacillati</taxon>
        <taxon>Bacillota</taxon>
        <taxon>Bacilli</taxon>
        <taxon>Lactobacillales</taxon>
        <taxon>Enterococcaceae</taxon>
        <taxon>Enterococcus</taxon>
    </lineage>
</organism>
<accession>A0A0D5MBM3</accession>
<sequence>MRKYLLLLATVGLTLFGGQNALADDMNYSVKADIPENQIGENLSYFDLKMAPGAEQDITVTVSNRSDKKETIHLEVNNAMTNRNGVIDYSQHGKKTDESLKYPVEKLITNNQQKVDFSPGETKKVSFHLKMPKEKIAGTILGGIHISKESEAKKSKKQSVTIENLYSYVLGLQIREDMETVKPVMNLKDVKPTLVNYRTAVAANLQNSTPTILRKVSVDAKVYKKNSKDVLHTTKKENMNVAPNTNFDFPINWDNEQLQPGTYTLKMHVDSDSGEWDFTKDFTIEGKEVKKLNDEAVELKKTDNTLLYILSGVIIALILAFILFFLYMRRKSKSNEEKDK</sequence>
<evidence type="ECO:0000256" key="2">
    <source>
        <dbReference type="SAM" id="SignalP"/>
    </source>
</evidence>
<feature type="chain" id="PRO_5002295826" evidence="2">
    <location>
        <begin position="24"/>
        <end position="340"/>
    </location>
</feature>
<dbReference type="InterPro" id="IPR021759">
    <property type="entry name" value="WxLIP_HBD"/>
</dbReference>
<keyword evidence="2" id="KW-0732">Signal</keyword>
<keyword evidence="1" id="KW-0472">Membrane</keyword>
<gene>
    <name evidence="5" type="ORF">pEfm12493_092</name>
</gene>